<dbReference type="RefSeq" id="WP_115859268.1">
    <property type="nucleotide sequence ID" value="NZ_QTSU01000002.1"/>
</dbReference>
<evidence type="ECO:0000313" key="4">
    <source>
        <dbReference type="Proteomes" id="UP000264492"/>
    </source>
</evidence>
<evidence type="ECO:0000256" key="1">
    <source>
        <dbReference type="SAM" id="SignalP"/>
    </source>
</evidence>
<dbReference type="InterPro" id="IPR018728">
    <property type="entry name" value="DUF2268"/>
</dbReference>
<dbReference type="Pfam" id="PF10026">
    <property type="entry name" value="DUF2268"/>
    <property type="match status" value="1"/>
</dbReference>
<accession>A0A371JYY5</accession>
<sequence>MPAHLSAAERPRAQPLRARLGVAALTLALTLTAAQAAPPNEPVIETDDVQRFYALYDANGGKPSADQLQHYLDTGSPGLRLFAEKRRTTGTRIAEAIATQPQVYTDARACAQALPRVRARLRAAMDKLGELYPQAQFPPVTIAVGRAKPVGIGSPDSGVQIGLEALCAARVLNPDIEDRFVYVIAHEFVHVQQPASMTDAEGLTVLETSLVEGSAEFVTELIAGEVAYAYLAGAVAGREREIETAFAADMDKTDLSAWLYNTTPDKPGDLGYWVGYRIAKAYYRNAPDKQAALKRILTMTDAKAFLAESGWTPGMKL</sequence>
<keyword evidence="1" id="KW-0732">Signal</keyword>
<comment type="caution">
    <text evidence="3">The sequence shown here is derived from an EMBL/GenBank/DDBJ whole genome shotgun (WGS) entry which is preliminary data.</text>
</comment>
<dbReference type="AlphaFoldDB" id="A0A371JYY5"/>
<dbReference type="OrthoDB" id="6402335at2"/>
<feature type="chain" id="PRO_5016853322" evidence="1">
    <location>
        <begin position="37"/>
        <end position="317"/>
    </location>
</feature>
<dbReference type="EMBL" id="QTSU01000002">
    <property type="protein sequence ID" value="RDZ26889.1"/>
    <property type="molecule type" value="Genomic_DNA"/>
</dbReference>
<organism evidence="3 4">
    <name type="scientific">Lysobacter silvisoli</name>
    <dbReference type="NCBI Taxonomy" id="2293254"/>
    <lineage>
        <taxon>Bacteria</taxon>
        <taxon>Pseudomonadati</taxon>
        <taxon>Pseudomonadota</taxon>
        <taxon>Gammaproteobacteria</taxon>
        <taxon>Lysobacterales</taxon>
        <taxon>Lysobacteraceae</taxon>
        <taxon>Lysobacter</taxon>
    </lineage>
</organism>
<dbReference type="Proteomes" id="UP000264492">
    <property type="component" value="Unassembled WGS sequence"/>
</dbReference>
<name>A0A371JYY5_9GAMM</name>
<gene>
    <name evidence="3" type="ORF">DX914_11470</name>
</gene>
<feature type="signal peptide" evidence="1">
    <location>
        <begin position="1"/>
        <end position="36"/>
    </location>
</feature>
<evidence type="ECO:0000313" key="3">
    <source>
        <dbReference type="EMBL" id="RDZ26889.1"/>
    </source>
</evidence>
<keyword evidence="4" id="KW-1185">Reference proteome</keyword>
<feature type="domain" description="DUF2268" evidence="2">
    <location>
        <begin position="181"/>
        <end position="291"/>
    </location>
</feature>
<evidence type="ECO:0000259" key="2">
    <source>
        <dbReference type="Pfam" id="PF10026"/>
    </source>
</evidence>
<protein>
    <submittedName>
        <fullName evidence="3">Lytic murein transglycosylase</fullName>
    </submittedName>
</protein>
<reference evidence="3 4" key="1">
    <citation type="submission" date="2018-08" db="EMBL/GenBank/DDBJ databases">
        <title>Lysobacter sp. zong2l5, whole genome shotgun sequence.</title>
        <authorList>
            <person name="Zhang X."/>
            <person name="Feng G."/>
            <person name="Zhu H."/>
        </authorList>
    </citation>
    <scope>NUCLEOTIDE SEQUENCE [LARGE SCALE GENOMIC DNA]</scope>
    <source>
        <strain evidence="4">zong2l5</strain>
    </source>
</reference>
<proteinExistence type="predicted"/>